<dbReference type="EMBL" id="BPLQ01006504">
    <property type="protein sequence ID" value="GIY22949.1"/>
    <property type="molecule type" value="Genomic_DNA"/>
</dbReference>
<sequence length="115" mass="13296">MLKCLHSVRRTKWLEKMKFTASNTRKLNGHTKSVGWHVVPLDSSRKGGGCKWLQMSLLQDVLKQLVFFGNGHTKSVASYAVPLESSRRGRMLQMYPNVTFTGYLKRTVFLWELTY</sequence>
<gene>
    <name evidence="1" type="ORF">CDAR_222301</name>
</gene>
<evidence type="ECO:0000313" key="1">
    <source>
        <dbReference type="EMBL" id="GIY22949.1"/>
    </source>
</evidence>
<reference evidence="1 2" key="1">
    <citation type="submission" date="2021-06" db="EMBL/GenBank/DDBJ databases">
        <title>Caerostris darwini draft genome.</title>
        <authorList>
            <person name="Kono N."/>
            <person name="Arakawa K."/>
        </authorList>
    </citation>
    <scope>NUCLEOTIDE SEQUENCE [LARGE SCALE GENOMIC DNA]</scope>
</reference>
<dbReference type="Proteomes" id="UP001054837">
    <property type="component" value="Unassembled WGS sequence"/>
</dbReference>
<proteinExistence type="predicted"/>
<organism evidence="1 2">
    <name type="scientific">Caerostris darwini</name>
    <dbReference type="NCBI Taxonomy" id="1538125"/>
    <lineage>
        <taxon>Eukaryota</taxon>
        <taxon>Metazoa</taxon>
        <taxon>Ecdysozoa</taxon>
        <taxon>Arthropoda</taxon>
        <taxon>Chelicerata</taxon>
        <taxon>Arachnida</taxon>
        <taxon>Araneae</taxon>
        <taxon>Araneomorphae</taxon>
        <taxon>Entelegynae</taxon>
        <taxon>Araneoidea</taxon>
        <taxon>Araneidae</taxon>
        <taxon>Caerostris</taxon>
    </lineage>
</organism>
<comment type="caution">
    <text evidence="1">The sequence shown here is derived from an EMBL/GenBank/DDBJ whole genome shotgun (WGS) entry which is preliminary data.</text>
</comment>
<protein>
    <submittedName>
        <fullName evidence="1">Uncharacterized protein</fullName>
    </submittedName>
</protein>
<accession>A0AAV4RPC2</accession>
<evidence type="ECO:0000313" key="2">
    <source>
        <dbReference type="Proteomes" id="UP001054837"/>
    </source>
</evidence>
<name>A0AAV4RPC2_9ARAC</name>
<dbReference type="AlphaFoldDB" id="A0AAV4RPC2"/>
<keyword evidence="2" id="KW-1185">Reference proteome</keyword>